<evidence type="ECO:0000313" key="2">
    <source>
        <dbReference type="EMBL" id="GBC99665.1"/>
    </source>
</evidence>
<feature type="transmembrane region" description="Helical" evidence="1">
    <location>
        <begin position="29"/>
        <end position="47"/>
    </location>
</feature>
<reference evidence="3" key="1">
    <citation type="submission" date="2017-09" db="EMBL/GenBank/DDBJ databases">
        <title>Metaegenomics of thermophilic ammonia-oxidizing enrichment culture.</title>
        <authorList>
            <person name="Kato S."/>
            <person name="Suzuki K."/>
        </authorList>
    </citation>
    <scope>NUCLEOTIDE SEQUENCE [LARGE SCALE GENOMIC DNA]</scope>
</reference>
<accession>A0A2H5XER6</accession>
<evidence type="ECO:0000256" key="1">
    <source>
        <dbReference type="SAM" id="Phobius"/>
    </source>
</evidence>
<dbReference type="EMBL" id="BEHT01000034">
    <property type="protein sequence ID" value="GBC99665.1"/>
    <property type="molecule type" value="Genomic_DNA"/>
</dbReference>
<keyword evidence="1" id="KW-0812">Transmembrane</keyword>
<proteinExistence type="predicted"/>
<dbReference type="AlphaFoldDB" id="A0A2H5XER6"/>
<keyword evidence="1" id="KW-1133">Transmembrane helix</keyword>
<comment type="caution">
    <text evidence="2">The sequence shown here is derived from an EMBL/GenBank/DDBJ whole genome shotgun (WGS) entry which is preliminary data.</text>
</comment>
<protein>
    <submittedName>
        <fullName evidence="2">Uncharacterized protein</fullName>
    </submittedName>
</protein>
<evidence type="ECO:0000313" key="3">
    <source>
        <dbReference type="Proteomes" id="UP000236173"/>
    </source>
</evidence>
<gene>
    <name evidence="2" type="ORF">HRbin17_02195</name>
</gene>
<sequence length="79" mass="9655">MSKVEWIETAVIFVALALLWVPILGLQQWWLKVALWTCVPVLLWIAWRRWQRFNEALKSIQREDEIFRPLPPELWERLK</sequence>
<dbReference type="Proteomes" id="UP000236173">
    <property type="component" value="Unassembled WGS sequence"/>
</dbReference>
<feature type="transmembrane region" description="Helical" evidence="1">
    <location>
        <begin position="7"/>
        <end position="23"/>
    </location>
</feature>
<name>A0A2H5XER6_9BACT</name>
<organism evidence="2 3">
    <name type="scientific">Candidatus Fervidibacter japonicus</name>
    <dbReference type="NCBI Taxonomy" id="2035412"/>
    <lineage>
        <taxon>Bacteria</taxon>
        <taxon>Candidatus Fervidibacterota</taxon>
        <taxon>Candidatus Fervidibacter</taxon>
    </lineage>
</organism>
<keyword evidence="1" id="KW-0472">Membrane</keyword>